<protein>
    <submittedName>
        <fullName evidence="4">Uncharacterized protein</fullName>
    </submittedName>
</protein>
<feature type="region of interest" description="Disordered" evidence="1">
    <location>
        <begin position="392"/>
        <end position="419"/>
    </location>
</feature>
<evidence type="ECO:0000313" key="4">
    <source>
        <dbReference type="EnsemblMetazoa" id="G3427.8:cds"/>
    </source>
</evidence>
<feature type="region of interest" description="Disordered" evidence="1">
    <location>
        <begin position="307"/>
        <end position="347"/>
    </location>
</feature>
<name>A0A8W8MSF1_MAGGI</name>
<accession>A0A8W8MSF1</accession>
<feature type="region of interest" description="Disordered" evidence="1">
    <location>
        <begin position="567"/>
        <end position="634"/>
    </location>
</feature>
<proteinExistence type="predicted"/>
<evidence type="ECO:0000313" key="5">
    <source>
        <dbReference type="Proteomes" id="UP000005408"/>
    </source>
</evidence>
<feature type="region of interest" description="Disordered" evidence="1">
    <location>
        <begin position="679"/>
        <end position="701"/>
    </location>
</feature>
<sequence>MRPAYHQVWLILVVILSVISAQTEEDDHTATACVGRCDFGYRMDCPRGKRVAPRDLTYHAKETSTQCPAIKQNPDVMCQSSEECCRYNGGDCSQPFSYSKAFDVFNNCSGYQNCGWFRAESVDLGNRCSHRDKTNYVSATYSCIKEETFIDICSEASRQGKSVSLLYNGSRYGGAIGDPRVCSCAITTSDCDSPARLKFRAVDLRLHSYNDITSCKPHSRVSLQDTATSQSLRCQSNYFQKGFRDVFYSSSPYARMSLYNQPGVYPTQVWLEVTATVPNIDVIVTCGSSQPENQLFCGPPLPLTSPAYEHKTSTKSSGDIFGPSGDGGEKPSPDKDNEPRETDDTVLSKKGFEWPDLGLIVGAVAGLLVVILIVVIIIICIKHRRGKLRKKPPMLPHPVPLSTPSSVIPSSFPSSATEERYTEEQYGDDKYGNYYESVAQPNGSMDNKSPFTPGKAMGSFFPSDRPKIPPPAPPSIPATPPVRKFSETKLDANPYHAPWDASVFQAPNNRAKKNDLAYATSDEIQVLIQRMENERGRVSEGLNIPKPIPQKGYIYIDDYQKKDGSSKAAELYVYQDDSEDSESESDNRRVNGVNGEQSDEASTRPSQGEQGTSEGTPRSNDNFCGSEDTGYRSVGSPEHVLVSEDDYLVPGSVKSTSSKGTSSSTVKVSERGSVIYNSSYGDPCDARRSETGSNSYGEPYDAVQEKETVDVKTKF</sequence>
<dbReference type="Proteomes" id="UP000005408">
    <property type="component" value="Unassembled WGS sequence"/>
</dbReference>
<evidence type="ECO:0000256" key="1">
    <source>
        <dbReference type="SAM" id="MobiDB-lite"/>
    </source>
</evidence>
<organism evidence="4 5">
    <name type="scientific">Magallana gigas</name>
    <name type="common">Pacific oyster</name>
    <name type="synonym">Crassostrea gigas</name>
    <dbReference type="NCBI Taxonomy" id="29159"/>
    <lineage>
        <taxon>Eukaryota</taxon>
        <taxon>Metazoa</taxon>
        <taxon>Spiralia</taxon>
        <taxon>Lophotrochozoa</taxon>
        <taxon>Mollusca</taxon>
        <taxon>Bivalvia</taxon>
        <taxon>Autobranchia</taxon>
        <taxon>Pteriomorphia</taxon>
        <taxon>Ostreida</taxon>
        <taxon>Ostreoidea</taxon>
        <taxon>Ostreidae</taxon>
        <taxon>Magallana</taxon>
    </lineage>
</organism>
<keyword evidence="2" id="KW-1133">Transmembrane helix</keyword>
<dbReference type="AlphaFoldDB" id="A0A8W8MSF1"/>
<feature type="compositionally biased region" description="Polar residues" evidence="1">
    <location>
        <begin position="603"/>
        <end position="623"/>
    </location>
</feature>
<feature type="signal peptide" evidence="3">
    <location>
        <begin position="1"/>
        <end position="21"/>
    </location>
</feature>
<keyword evidence="5" id="KW-1185">Reference proteome</keyword>
<feature type="compositionally biased region" description="Basic and acidic residues" evidence="1">
    <location>
        <begin position="327"/>
        <end position="347"/>
    </location>
</feature>
<feature type="transmembrane region" description="Helical" evidence="2">
    <location>
        <begin position="357"/>
        <end position="381"/>
    </location>
</feature>
<dbReference type="CDD" id="cd22823">
    <property type="entry name" value="Gal_Rha_Lectin"/>
    <property type="match status" value="1"/>
</dbReference>
<feature type="compositionally biased region" description="Low complexity" evidence="1">
    <location>
        <begin position="402"/>
        <end position="415"/>
    </location>
</feature>
<reference evidence="4" key="1">
    <citation type="submission" date="2022-08" db="UniProtKB">
        <authorList>
            <consortium name="EnsemblMetazoa"/>
        </authorList>
    </citation>
    <scope>IDENTIFICATION</scope>
    <source>
        <strain evidence="4">05x7-T-G4-1.051#20</strain>
    </source>
</reference>
<evidence type="ECO:0000256" key="3">
    <source>
        <dbReference type="SAM" id="SignalP"/>
    </source>
</evidence>
<feature type="chain" id="PRO_5036447581" evidence="3">
    <location>
        <begin position="22"/>
        <end position="715"/>
    </location>
</feature>
<dbReference type="OMA" id="NCCESED"/>
<evidence type="ECO:0000256" key="2">
    <source>
        <dbReference type="SAM" id="Phobius"/>
    </source>
</evidence>
<keyword evidence="2" id="KW-0472">Membrane</keyword>
<keyword evidence="3" id="KW-0732">Signal</keyword>
<dbReference type="EnsemblMetazoa" id="G3427.8">
    <property type="protein sequence ID" value="G3427.8:cds"/>
    <property type="gene ID" value="G3427"/>
</dbReference>
<keyword evidence="2" id="KW-0812">Transmembrane</keyword>